<protein>
    <submittedName>
        <fullName evidence="3">DUF6328 family protein</fullName>
    </submittedName>
</protein>
<dbReference type="Proteomes" id="UP001500016">
    <property type="component" value="Unassembled WGS sequence"/>
</dbReference>
<reference evidence="3 4" key="1">
    <citation type="journal article" date="2019" name="Int. J. Syst. Evol. Microbiol.">
        <title>The Global Catalogue of Microorganisms (GCM) 10K type strain sequencing project: providing services to taxonomists for standard genome sequencing and annotation.</title>
        <authorList>
            <consortium name="The Broad Institute Genomics Platform"/>
            <consortium name="The Broad Institute Genome Sequencing Center for Infectious Disease"/>
            <person name="Wu L."/>
            <person name="Ma J."/>
        </authorList>
    </citation>
    <scope>NUCLEOTIDE SEQUENCE [LARGE SCALE GENOMIC DNA]</scope>
    <source>
        <strain evidence="3 4">JCM 15478</strain>
    </source>
</reference>
<dbReference type="InterPro" id="IPR046291">
    <property type="entry name" value="DUF6328"/>
</dbReference>
<keyword evidence="2" id="KW-0812">Transmembrane</keyword>
<keyword evidence="2" id="KW-1133">Transmembrane helix</keyword>
<feature type="compositionally biased region" description="Low complexity" evidence="1">
    <location>
        <begin position="167"/>
        <end position="190"/>
    </location>
</feature>
<dbReference type="EMBL" id="BAAAPE010000002">
    <property type="protein sequence ID" value="GAA2067680.1"/>
    <property type="molecule type" value="Genomic_DNA"/>
</dbReference>
<evidence type="ECO:0000313" key="4">
    <source>
        <dbReference type="Proteomes" id="UP001500016"/>
    </source>
</evidence>
<evidence type="ECO:0000256" key="2">
    <source>
        <dbReference type="SAM" id="Phobius"/>
    </source>
</evidence>
<gene>
    <name evidence="3" type="ORF">GCM10009801_15240</name>
</gene>
<dbReference type="RefSeq" id="WP_344525345.1">
    <property type="nucleotide sequence ID" value="NZ_BAAAPE010000002.1"/>
</dbReference>
<proteinExistence type="predicted"/>
<evidence type="ECO:0000313" key="3">
    <source>
        <dbReference type="EMBL" id="GAA2067680.1"/>
    </source>
</evidence>
<keyword evidence="2" id="KW-0472">Membrane</keyword>
<feature type="transmembrane region" description="Helical" evidence="2">
    <location>
        <begin position="31"/>
        <end position="51"/>
    </location>
</feature>
<feature type="region of interest" description="Disordered" evidence="1">
    <location>
        <begin position="166"/>
        <end position="190"/>
    </location>
</feature>
<feature type="transmembrane region" description="Helical" evidence="2">
    <location>
        <begin position="135"/>
        <end position="156"/>
    </location>
</feature>
<feature type="transmembrane region" description="Helical" evidence="2">
    <location>
        <begin position="63"/>
        <end position="85"/>
    </location>
</feature>
<dbReference type="Pfam" id="PF19853">
    <property type="entry name" value="DUF6328"/>
    <property type="match status" value="1"/>
</dbReference>
<keyword evidence="4" id="KW-1185">Reference proteome</keyword>
<accession>A0ABN2VPE7</accession>
<evidence type="ECO:0000256" key="1">
    <source>
        <dbReference type="SAM" id="MobiDB-lite"/>
    </source>
</evidence>
<organism evidence="3 4">
    <name type="scientific">Streptomyces albiaxialis</name>
    <dbReference type="NCBI Taxonomy" id="329523"/>
    <lineage>
        <taxon>Bacteria</taxon>
        <taxon>Bacillati</taxon>
        <taxon>Actinomycetota</taxon>
        <taxon>Actinomycetes</taxon>
        <taxon>Kitasatosporales</taxon>
        <taxon>Streptomycetaceae</taxon>
        <taxon>Streptomyces</taxon>
    </lineage>
</organism>
<comment type="caution">
    <text evidence="3">The sequence shown here is derived from an EMBL/GenBank/DDBJ whole genome shotgun (WGS) entry which is preliminary data.</text>
</comment>
<sequence>MAASLPAEAPLRNETPLERDDRNFAELLQELRVLQTGVQILFAFLLTLAFTPRFPSLDAAQRGIYVVTLLLAVSAAMLFTAPAALHRVLFRRGVKRTIVDVSSRLAGIGMAVLALALTGSVLLISDVVLGRTAGIATGVGVLAGCAGLWAAMPWWLRRVLCGGRQGPGRTPTGTTGPAGTTETPGTTGRG</sequence>
<feature type="transmembrane region" description="Helical" evidence="2">
    <location>
        <begin position="105"/>
        <end position="129"/>
    </location>
</feature>
<name>A0ABN2VPE7_9ACTN</name>